<dbReference type="GO" id="GO:0046921">
    <property type="term" value="F:alpha-(1-&gt;6)-fucosyltransferase activity"/>
    <property type="evidence" value="ECO:0007669"/>
    <property type="project" value="TreeGrafter"/>
</dbReference>
<evidence type="ECO:0000259" key="4">
    <source>
        <dbReference type="PROSITE" id="PS51659"/>
    </source>
</evidence>
<evidence type="ECO:0000313" key="6">
    <source>
        <dbReference type="Proteomes" id="UP000194236"/>
    </source>
</evidence>
<keyword evidence="1 3" id="KW-0328">Glycosyltransferase</keyword>
<evidence type="ECO:0000256" key="3">
    <source>
        <dbReference type="PROSITE-ProRule" id="PRU00992"/>
    </source>
</evidence>
<dbReference type="GO" id="GO:0006487">
    <property type="term" value="P:protein N-linked glycosylation"/>
    <property type="evidence" value="ECO:0007669"/>
    <property type="project" value="TreeGrafter"/>
</dbReference>
<sequence>MDANTSSNNNDNDIDKIKQDNKNKEICKSINKIICDSDKSCGFGCSIHHVAYCLIAALALNRTLVLYPGEMFNSPTHHYRLLFKSINSICHDIRPQDDWMSNAVNINEIINQKSKTNNNSVYHDDDRIEVIYLPIIEDLDKNAKFRPMAIPEQLRTQLEQLTRIPFVVFLVI</sequence>
<dbReference type="PROSITE" id="PS51659">
    <property type="entry name" value="GT23"/>
    <property type="match status" value="1"/>
</dbReference>
<evidence type="ECO:0000256" key="2">
    <source>
        <dbReference type="ARBA" id="ARBA00022679"/>
    </source>
</evidence>
<comment type="caution">
    <text evidence="5">The sequence shown here is derived from an EMBL/GenBank/DDBJ whole genome shotgun (WGS) entry which is preliminary data.</text>
</comment>
<reference evidence="5 6" key="1">
    <citation type="submission" date="2017-03" db="EMBL/GenBank/DDBJ databases">
        <title>Genome Survey of Euroglyphus maynei.</title>
        <authorList>
            <person name="Arlian L.G."/>
            <person name="Morgan M.S."/>
            <person name="Rider S.D."/>
        </authorList>
    </citation>
    <scope>NUCLEOTIDE SEQUENCE [LARGE SCALE GENOMIC DNA]</scope>
    <source>
        <strain evidence="5">Arlian Lab</strain>
        <tissue evidence="5">Whole body</tissue>
    </source>
</reference>
<dbReference type="InterPro" id="IPR027350">
    <property type="entry name" value="GT23_dom"/>
</dbReference>
<dbReference type="InterPro" id="IPR045573">
    <property type="entry name" value="Fut8_N_cat"/>
</dbReference>
<dbReference type="PANTHER" id="PTHR13132:SF29">
    <property type="entry name" value="ALPHA-(1,6)-FUCOSYLTRANSFERASE"/>
    <property type="match status" value="1"/>
</dbReference>
<proteinExistence type="inferred from homology"/>
<comment type="similarity">
    <text evidence="3">Belongs to the glycosyltransferase 23 family.</text>
</comment>
<feature type="domain" description="GT23" evidence="4">
    <location>
        <begin position="29"/>
        <end position="172"/>
    </location>
</feature>
<organism evidence="5 6">
    <name type="scientific">Euroglyphus maynei</name>
    <name type="common">Mayne's house dust mite</name>
    <dbReference type="NCBI Taxonomy" id="6958"/>
    <lineage>
        <taxon>Eukaryota</taxon>
        <taxon>Metazoa</taxon>
        <taxon>Ecdysozoa</taxon>
        <taxon>Arthropoda</taxon>
        <taxon>Chelicerata</taxon>
        <taxon>Arachnida</taxon>
        <taxon>Acari</taxon>
        <taxon>Acariformes</taxon>
        <taxon>Sarcoptiformes</taxon>
        <taxon>Astigmata</taxon>
        <taxon>Psoroptidia</taxon>
        <taxon>Analgoidea</taxon>
        <taxon>Pyroglyphidae</taxon>
        <taxon>Pyroglyphinae</taxon>
        <taxon>Euroglyphus</taxon>
    </lineage>
</organism>
<dbReference type="AlphaFoldDB" id="A0A1Y3B6B0"/>
<evidence type="ECO:0000313" key="5">
    <source>
        <dbReference type="EMBL" id="OTF76371.1"/>
    </source>
</evidence>
<dbReference type="Pfam" id="PF19745">
    <property type="entry name" value="FUT8_N_cat"/>
    <property type="match status" value="1"/>
</dbReference>
<keyword evidence="2 3" id="KW-0808">Transferase</keyword>
<evidence type="ECO:0000256" key="1">
    <source>
        <dbReference type="ARBA" id="ARBA00022676"/>
    </source>
</evidence>
<protein>
    <recommendedName>
        <fullName evidence="4">GT23 domain-containing protein</fullName>
    </recommendedName>
</protein>
<name>A0A1Y3B6B0_EURMA</name>
<dbReference type="EMBL" id="MUJZ01037784">
    <property type="protein sequence ID" value="OTF76371.1"/>
    <property type="molecule type" value="Genomic_DNA"/>
</dbReference>
<accession>A0A1Y3B6B0</accession>
<keyword evidence="6" id="KW-1185">Reference proteome</keyword>
<dbReference type="OrthoDB" id="6513101at2759"/>
<dbReference type="Proteomes" id="UP000194236">
    <property type="component" value="Unassembled WGS sequence"/>
</dbReference>
<comment type="caution">
    <text evidence="3">Lacks conserved residue(s) required for the propagation of feature annotation.</text>
</comment>
<gene>
    <name evidence="5" type="ORF">BLA29_007866</name>
</gene>
<dbReference type="PANTHER" id="PTHR13132">
    <property type="entry name" value="ALPHA- 1,6 -FUCOSYLTRANSFERASE"/>
    <property type="match status" value="1"/>
</dbReference>